<dbReference type="PIRSF" id="PIRSF012318">
    <property type="entry name" value="UCP012318"/>
    <property type="match status" value="1"/>
</dbReference>
<accession>A0A1G9A1F5</accession>
<keyword evidence="2" id="KW-1185">Reference proteome</keyword>
<proteinExistence type="predicted"/>
<dbReference type="OrthoDB" id="9778629at2"/>
<protein>
    <submittedName>
        <fullName evidence="1">Uncharacterized conserved protein, contains ferritin-like DUF455 domain</fullName>
    </submittedName>
</protein>
<dbReference type="PANTHER" id="PTHR42782:SF4">
    <property type="entry name" value="DUF455 DOMAIN-CONTAINING PROTEIN"/>
    <property type="match status" value="1"/>
</dbReference>
<reference evidence="2" key="1">
    <citation type="submission" date="2016-10" db="EMBL/GenBank/DDBJ databases">
        <authorList>
            <person name="Varghese N."/>
            <person name="Submissions S."/>
        </authorList>
    </citation>
    <scope>NUCLEOTIDE SEQUENCE [LARGE SCALE GENOMIC DNA]</scope>
    <source>
        <strain evidence="2">CBMB127</strain>
    </source>
</reference>
<dbReference type="STRING" id="492660.SAMN05192566_0596"/>
<dbReference type="CDD" id="cd00657">
    <property type="entry name" value="Ferritin_like"/>
    <property type="match status" value="1"/>
</dbReference>
<dbReference type="Pfam" id="PF04305">
    <property type="entry name" value="DUF455"/>
    <property type="match status" value="1"/>
</dbReference>
<dbReference type="SUPFAM" id="SSF47240">
    <property type="entry name" value="Ferritin-like"/>
    <property type="match status" value="1"/>
</dbReference>
<dbReference type="Proteomes" id="UP000198629">
    <property type="component" value="Unassembled WGS sequence"/>
</dbReference>
<dbReference type="InterPro" id="IPR011197">
    <property type="entry name" value="UCP012318"/>
</dbReference>
<sequence>MTPCLRTLALQALTLSDPQLKCTQVHSLWESQRAGILPLDPTLQLVAGTQIPGRPLRPALVPPRQVQRRAMNTVEGRAALIHALAHIEFNAINLALDAVWRFAGMPADYYSDWLLVAKEEAYHFTLLQEHLRTLGFGYGDFDGHNSLWEMVEKTRSDVLARMALVPRTMEARGLDASPPLKQKLAQAGDHAAAAILDIILRDEIGHVAIGNRWFQYLCDQRGLDIVTEFEALCQQYQAPKLRPPFNMEARKLAGFTEAELAYLNAEPF</sequence>
<name>A0A1G9A1F5_9PROT</name>
<dbReference type="PANTHER" id="PTHR42782">
    <property type="entry name" value="SI:CH73-314G15.3"/>
    <property type="match status" value="1"/>
</dbReference>
<dbReference type="RefSeq" id="WP_091469621.1">
    <property type="nucleotide sequence ID" value="NZ_FNFX01000001.1"/>
</dbReference>
<gene>
    <name evidence="1" type="ORF">SAMN05192566_0596</name>
</gene>
<dbReference type="InterPro" id="IPR009078">
    <property type="entry name" value="Ferritin-like_SF"/>
</dbReference>
<dbReference type="InterPro" id="IPR007402">
    <property type="entry name" value="DUF455"/>
</dbReference>
<organism evidence="1 2">
    <name type="scientific">Methylophilus rhizosphaerae</name>
    <dbReference type="NCBI Taxonomy" id="492660"/>
    <lineage>
        <taxon>Bacteria</taxon>
        <taxon>Pseudomonadati</taxon>
        <taxon>Pseudomonadota</taxon>
        <taxon>Betaproteobacteria</taxon>
        <taxon>Nitrosomonadales</taxon>
        <taxon>Methylophilaceae</taxon>
        <taxon>Methylophilus</taxon>
    </lineage>
</organism>
<dbReference type="AlphaFoldDB" id="A0A1G9A1F5"/>
<dbReference type="EMBL" id="FNFX01000001">
    <property type="protein sequence ID" value="SDK20220.1"/>
    <property type="molecule type" value="Genomic_DNA"/>
</dbReference>
<evidence type="ECO:0000313" key="2">
    <source>
        <dbReference type="Proteomes" id="UP000198629"/>
    </source>
</evidence>
<evidence type="ECO:0000313" key="1">
    <source>
        <dbReference type="EMBL" id="SDK20220.1"/>
    </source>
</evidence>